<dbReference type="RefSeq" id="WP_166934868.1">
    <property type="nucleotide sequence ID" value="NZ_VWXC01000013.1"/>
</dbReference>
<evidence type="ECO:0000313" key="2">
    <source>
        <dbReference type="EMBL" id="NIG20556.1"/>
    </source>
</evidence>
<evidence type="ECO:0000256" key="1">
    <source>
        <dbReference type="SAM" id="Coils"/>
    </source>
</evidence>
<sequence length="146" mass="16975">MRISYDYRQPTPVGERPMAFDYETLKSAGIGLATAGSVALNGWLAFGRYWVKTRASNANDIQQIDMLERQEKNIERLESDNQKLRDENRECWLTIADLKGRLQVIEATMKHMERQNEELKQQVSDLTAACMNLNRENVRQKQETPR</sequence>
<keyword evidence="1" id="KW-0175">Coiled coil</keyword>
<organism evidence="2 3">
    <name type="scientific">Candidatus Pantoea communis</name>
    <dbReference type="NCBI Taxonomy" id="2608354"/>
    <lineage>
        <taxon>Bacteria</taxon>
        <taxon>Pseudomonadati</taxon>
        <taxon>Pseudomonadota</taxon>
        <taxon>Gammaproteobacteria</taxon>
        <taxon>Enterobacterales</taxon>
        <taxon>Erwiniaceae</taxon>
        <taxon>Pantoea</taxon>
    </lineage>
</organism>
<gene>
    <name evidence="2" type="ORF">F3J37_17925</name>
</gene>
<reference evidence="2 3" key="1">
    <citation type="journal article" date="2019" name="bioRxiv">
        <title>Bacteria contribute to plant secondary compound degradation in a generalist herbivore system.</title>
        <authorList>
            <person name="Francoeur C.B."/>
            <person name="Khadempour L."/>
            <person name="Moreira-Soto R.D."/>
            <person name="Gotting K."/>
            <person name="Book A.J."/>
            <person name="Pinto-Tomas A.A."/>
            <person name="Keefover-Ring K."/>
            <person name="Currie C.R."/>
        </authorList>
    </citation>
    <scope>NUCLEOTIDE SEQUENCE [LARGE SCALE GENOMIC DNA]</scope>
    <source>
        <strain evidence="2">Al-1710</strain>
    </source>
</reference>
<evidence type="ECO:0000313" key="3">
    <source>
        <dbReference type="Proteomes" id="UP001515780"/>
    </source>
</evidence>
<comment type="caution">
    <text evidence="2">The sequence shown here is derived from an EMBL/GenBank/DDBJ whole genome shotgun (WGS) entry which is preliminary data.</text>
</comment>
<protein>
    <submittedName>
        <fullName evidence="2">Uncharacterized protein</fullName>
    </submittedName>
</protein>
<keyword evidence="3" id="KW-1185">Reference proteome</keyword>
<proteinExistence type="predicted"/>
<name>A0ABX0RSI4_9GAMM</name>
<feature type="coiled-coil region" evidence="1">
    <location>
        <begin position="67"/>
        <end position="143"/>
    </location>
</feature>
<accession>A0ABX0RSI4</accession>
<dbReference type="Proteomes" id="UP001515780">
    <property type="component" value="Unassembled WGS sequence"/>
</dbReference>
<dbReference type="EMBL" id="VWXC01000013">
    <property type="protein sequence ID" value="NIG20556.1"/>
    <property type="molecule type" value="Genomic_DNA"/>
</dbReference>